<organism evidence="2 3">
    <name type="scientific">Mytilus coruscus</name>
    <name type="common">Sea mussel</name>
    <dbReference type="NCBI Taxonomy" id="42192"/>
    <lineage>
        <taxon>Eukaryota</taxon>
        <taxon>Metazoa</taxon>
        <taxon>Spiralia</taxon>
        <taxon>Lophotrochozoa</taxon>
        <taxon>Mollusca</taxon>
        <taxon>Bivalvia</taxon>
        <taxon>Autobranchia</taxon>
        <taxon>Pteriomorphia</taxon>
        <taxon>Mytilida</taxon>
        <taxon>Mytiloidea</taxon>
        <taxon>Mytilidae</taxon>
        <taxon>Mytilinae</taxon>
        <taxon>Mytilus</taxon>
    </lineage>
</organism>
<feature type="compositionally biased region" description="Polar residues" evidence="1">
    <location>
        <begin position="148"/>
        <end position="159"/>
    </location>
</feature>
<dbReference type="OrthoDB" id="6087543at2759"/>
<protein>
    <recommendedName>
        <fullName evidence="4">Reverse transcriptase domain-containing protein</fullName>
    </recommendedName>
</protein>
<accession>A0A6J8CER8</accession>
<sequence length="838" mass="97535">MNQQYRASAYTNQPYGTPTYMNQHHGMPTYINLHYRTPTNVNQQQMPGTNTHSIPILNQHIRQGTRPHGLPNDYNYKVHTNQPNVQRLYESSQMLNTQTIHQHTKPGLLHHPKSSCRNLKVKINHADDIPIVTSQSLQSFTNTEIQSLKEQQSRCSQNTSREKKENSSIEGITTRRSESYTNMENLERITSRREKVIAEKTNRESFSKIPTNGSNKENNSELQNFRMLAQENRPPDQTQTTRSLMVINQKQCKHSDGYGYKQPYKSREYYNSKKLLQLKGPKWKASPEIMDNPNSQLFYRLINRNRSNQQTSTNCLKIDEAYNFVPEEQRKSFAKYYEDLSVPKENIYENGYLNLCKIRQQLYEQAMDKEAEDPEQFTKTEVMKAIVELEQNSLGYHLGDIYVGAPTCADDIAFISNNEYELQIMLNVIDRYAKEHHYKIHPTKTEIIDCSKHKSSYNWTMGGKVVKTTDCSEHLGIKRTDGKEHNFNIKERIQIARRTQYALMGSGVHGTNGLNPAISYQIYKTYVIPRLTYGLEVLPLTKSNIEELEIFQRKNLRHLQSLPERTSNAVVLLLLGALPIEAEIHKRQLSLLYSIVSCDNSKIKDVMNRQIATNYDNKKSFFSRILNILEIYDLPSINYLQKNLPKRDIWKEETKKKVNQYWNAQLKSEALDKTSLRNMNIENLEVGKTAQVWNLQNQPRLELRKAIIKARMMTGSCILQSDKHKFTHFIAEPLCQLCNTENEDIVNMVTSCPVLSAIREKYYVEMKKEILDSIDPIKWNTFCCNKMEITRLILDCNNFKGTLNISNELITKIEEKGRNLLFQLHAKRIEVLDALYNK</sequence>
<evidence type="ECO:0000313" key="2">
    <source>
        <dbReference type="EMBL" id="CAC5393420.1"/>
    </source>
</evidence>
<evidence type="ECO:0000256" key="1">
    <source>
        <dbReference type="SAM" id="MobiDB-lite"/>
    </source>
</evidence>
<feature type="compositionally biased region" description="Basic and acidic residues" evidence="1">
    <location>
        <begin position="160"/>
        <end position="176"/>
    </location>
</feature>
<gene>
    <name evidence="2" type="ORF">MCOR_28289</name>
</gene>
<dbReference type="EMBL" id="CACVKT020005188">
    <property type="protein sequence ID" value="CAC5393420.1"/>
    <property type="molecule type" value="Genomic_DNA"/>
</dbReference>
<dbReference type="AlphaFoldDB" id="A0A6J8CER8"/>
<feature type="region of interest" description="Disordered" evidence="1">
    <location>
        <begin position="148"/>
        <end position="176"/>
    </location>
</feature>
<keyword evidence="3" id="KW-1185">Reference proteome</keyword>
<dbReference type="Proteomes" id="UP000507470">
    <property type="component" value="Unassembled WGS sequence"/>
</dbReference>
<evidence type="ECO:0008006" key="4">
    <source>
        <dbReference type="Google" id="ProtNLM"/>
    </source>
</evidence>
<proteinExistence type="predicted"/>
<name>A0A6J8CER8_MYTCO</name>
<reference evidence="2 3" key="1">
    <citation type="submission" date="2020-06" db="EMBL/GenBank/DDBJ databases">
        <authorList>
            <person name="Li R."/>
            <person name="Bekaert M."/>
        </authorList>
    </citation>
    <scope>NUCLEOTIDE SEQUENCE [LARGE SCALE GENOMIC DNA]</scope>
    <source>
        <strain evidence="3">wild</strain>
    </source>
</reference>
<evidence type="ECO:0000313" key="3">
    <source>
        <dbReference type="Proteomes" id="UP000507470"/>
    </source>
</evidence>